<keyword evidence="1" id="KW-0812">Transmembrane</keyword>
<accession>D3PWD7</accession>
<evidence type="ECO:0000256" key="1">
    <source>
        <dbReference type="SAM" id="Phobius"/>
    </source>
</evidence>
<dbReference type="HOGENOM" id="CLU_1427218_0_0_11"/>
<keyword evidence="1" id="KW-0472">Membrane</keyword>
<evidence type="ECO:0000313" key="2">
    <source>
        <dbReference type="EMBL" id="ADD41294.1"/>
    </source>
</evidence>
<sequence>MSEYRTVLGERVALARARVRGWLRRVTALGLTLRATILVSGVAAILASAPDPRLGLSLAVVLPVVAMARPFGAWVWAVELAAVFGWIVGNLTVDDPSLVLAFGIGAAVYVHHAAATLATVTRVDAAVEAAVVRGWALRQAVVLAAAAIAAAMTIILSGQPMPVPPQALVVIGVLGALGIPVAVVASLSRR</sequence>
<reference evidence="2 3" key="1">
    <citation type="journal article" date="2009" name="Stand. Genomic Sci.">
        <title>Complete genome sequence of Stackebrandtia nassauensis type strain (LLR-40K-21).</title>
        <authorList>
            <person name="Munk C."/>
            <person name="Lapidus A."/>
            <person name="Copeland A."/>
            <person name="Jando M."/>
            <person name="Mayilraj S."/>
            <person name="Glavina Del Rio T."/>
            <person name="Nolan M."/>
            <person name="Chen F."/>
            <person name="Lucas S."/>
            <person name="Tice H."/>
            <person name="Cheng J.F."/>
            <person name="Han C."/>
            <person name="Detter J.C."/>
            <person name="Bruce D."/>
            <person name="Goodwin L."/>
            <person name="Chain P."/>
            <person name="Pitluck S."/>
            <person name="Goker M."/>
            <person name="Ovchinikova G."/>
            <person name="Pati A."/>
            <person name="Ivanova N."/>
            <person name="Mavromatis K."/>
            <person name="Chen A."/>
            <person name="Palaniappan K."/>
            <person name="Land M."/>
            <person name="Hauser L."/>
            <person name="Chang Y.J."/>
            <person name="Jeffries C.D."/>
            <person name="Bristow J."/>
            <person name="Eisen J.A."/>
            <person name="Markowitz V."/>
            <person name="Hugenholtz P."/>
            <person name="Kyrpides N.C."/>
            <person name="Klenk H.P."/>
        </authorList>
    </citation>
    <scope>NUCLEOTIDE SEQUENCE [LARGE SCALE GENOMIC DNA]</scope>
    <source>
        <strain evidence="3">DSM 44728 / CIP 108903 / NRRL B-16338 / NBRC 102104 / LLR-40K-21</strain>
    </source>
</reference>
<dbReference type="AlphaFoldDB" id="D3PWD7"/>
<feature type="transmembrane region" description="Helical" evidence="1">
    <location>
        <begin position="140"/>
        <end position="161"/>
    </location>
</feature>
<feature type="transmembrane region" description="Helical" evidence="1">
    <location>
        <begin position="26"/>
        <end position="47"/>
    </location>
</feature>
<dbReference type="eggNOG" id="ENOG5031J82">
    <property type="taxonomic scope" value="Bacteria"/>
</dbReference>
<dbReference type="STRING" id="446470.Snas_1591"/>
<dbReference type="RefSeq" id="WP_013016865.1">
    <property type="nucleotide sequence ID" value="NC_013947.1"/>
</dbReference>
<keyword evidence="1" id="KW-1133">Transmembrane helix</keyword>
<dbReference type="Proteomes" id="UP000000844">
    <property type="component" value="Chromosome"/>
</dbReference>
<keyword evidence="3" id="KW-1185">Reference proteome</keyword>
<feature type="transmembrane region" description="Helical" evidence="1">
    <location>
        <begin position="97"/>
        <end position="120"/>
    </location>
</feature>
<dbReference type="KEGG" id="sna:Snas_1591"/>
<name>D3PWD7_STANL</name>
<organism evidence="2 3">
    <name type="scientific">Stackebrandtia nassauensis (strain DSM 44728 / CIP 108903 / NRRL B-16338 / NBRC 102104 / LLR-40K-21)</name>
    <dbReference type="NCBI Taxonomy" id="446470"/>
    <lineage>
        <taxon>Bacteria</taxon>
        <taxon>Bacillati</taxon>
        <taxon>Actinomycetota</taxon>
        <taxon>Actinomycetes</taxon>
        <taxon>Glycomycetales</taxon>
        <taxon>Glycomycetaceae</taxon>
        <taxon>Stackebrandtia</taxon>
    </lineage>
</organism>
<dbReference type="EMBL" id="CP001778">
    <property type="protein sequence ID" value="ADD41294.1"/>
    <property type="molecule type" value="Genomic_DNA"/>
</dbReference>
<proteinExistence type="predicted"/>
<protein>
    <submittedName>
        <fullName evidence="2">Uncharacterized protein</fullName>
    </submittedName>
</protein>
<evidence type="ECO:0000313" key="3">
    <source>
        <dbReference type="Proteomes" id="UP000000844"/>
    </source>
</evidence>
<gene>
    <name evidence="2" type="ordered locus">Snas_1591</name>
</gene>
<feature type="transmembrane region" description="Helical" evidence="1">
    <location>
        <begin position="167"/>
        <end position="187"/>
    </location>
</feature>